<protein>
    <submittedName>
        <fullName evidence="8">Putative peptide/nitrate transporter</fullName>
    </submittedName>
</protein>
<evidence type="ECO:0000256" key="2">
    <source>
        <dbReference type="ARBA" id="ARBA00005982"/>
    </source>
</evidence>
<dbReference type="InterPro" id="IPR000109">
    <property type="entry name" value="POT_fam"/>
</dbReference>
<feature type="transmembrane region" description="Helical" evidence="7">
    <location>
        <begin position="395"/>
        <end position="414"/>
    </location>
</feature>
<dbReference type="Gene3D" id="1.20.1250.20">
    <property type="entry name" value="MFS general substrate transporter like domains"/>
    <property type="match status" value="1"/>
</dbReference>
<evidence type="ECO:0000256" key="7">
    <source>
        <dbReference type="SAM" id="Phobius"/>
    </source>
</evidence>
<accession>A0A2I0AMN6</accession>
<keyword evidence="3 7" id="KW-0812">Transmembrane</keyword>
<dbReference type="GO" id="GO:0016020">
    <property type="term" value="C:membrane"/>
    <property type="evidence" value="ECO:0007669"/>
    <property type="project" value="UniProtKB-SubCell"/>
</dbReference>
<feature type="transmembrane region" description="Helical" evidence="7">
    <location>
        <begin position="163"/>
        <end position="185"/>
    </location>
</feature>
<dbReference type="GO" id="GO:0022857">
    <property type="term" value="F:transmembrane transporter activity"/>
    <property type="evidence" value="ECO:0007669"/>
    <property type="project" value="InterPro"/>
</dbReference>
<dbReference type="Proteomes" id="UP000236161">
    <property type="component" value="Unassembled WGS sequence"/>
</dbReference>
<feature type="transmembrane region" description="Helical" evidence="7">
    <location>
        <begin position="232"/>
        <end position="252"/>
    </location>
</feature>
<gene>
    <name evidence="8" type="ORF">AXF42_Ash002122</name>
</gene>
<evidence type="ECO:0000256" key="5">
    <source>
        <dbReference type="ARBA" id="ARBA00023136"/>
    </source>
</evidence>
<keyword evidence="4 7" id="KW-1133">Transmembrane helix</keyword>
<feature type="transmembrane region" description="Helical" evidence="7">
    <location>
        <begin position="476"/>
        <end position="499"/>
    </location>
</feature>
<name>A0A2I0AMN6_9ASPA</name>
<comment type="subcellular location">
    <subcellularLocation>
        <location evidence="1">Membrane</location>
        <topology evidence="1">Multi-pass membrane protein</topology>
    </subcellularLocation>
</comment>
<organism evidence="8 9">
    <name type="scientific">Apostasia shenzhenica</name>
    <dbReference type="NCBI Taxonomy" id="1088818"/>
    <lineage>
        <taxon>Eukaryota</taxon>
        <taxon>Viridiplantae</taxon>
        <taxon>Streptophyta</taxon>
        <taxon>Embryophyta</taxon>
        <taxon>Tracheophyta</taxon>
        <taxon>Spermatophyta</taxon>
        <taxon>Magnoliopsida</taxon>
        <taxon>Liliopsida</taxon>
        <taxon>Asparagales</taxon>
        <taxon>Orchidaceae</taxon>
        <taxon>Apostasioideae</taxon>
        <taxon>Apostasia</taxon>
    </lineage>
</organism>
<feature type="transmembrane region" description="Helical" evidence="7">
    <location>
        <begin position="511"/>
        <end position="536"/>
    </location>
</feature>
<evidence type="ECO:0000256" key="1">
    <source>
        <dbReference type="ARBA" id="ARBA00004141"/>
    </source>
</evidence>
<dbReference type="AlphaFoldDB" id="A0A2I0AMN6"/>
<evidence type="ECO:0000313" key="8">
    <source>
        <dbReference type="EMBL" id="PKA56819.1"/>
    </source>
</evidence>
<feature type="transmembrane region" description="Helical" evidence="7">
    <location>
        <begin position="365"/>
        <end position="383"/>
    </location>
</feature>
<feature type="transmembrane region" description="Helical" evidence="7">
    <location>
        <begin position="556"/>
        <end position="574"/>
    </location>
</feature>
<evidence type="ECO:0000256" key="4">
    <source>
        <dbReference type="ARBA" id="ARBA00022989"/>
    </source>
</evidence>
<dbReference type="EMBL" id="KZ451969">
    <property type="protein sequence ID" value="PKA56819.1"/>
    <property type="molecule type" value="Genomic_DNA"/>
</dbReference>
<dbReference type="SUPFAM" id="SSF103473">
    <property type="entry name" value="MFS general substrate transporter"/>
    <property type="match status" value="1"/>
</dbReference>
<feature type="region of interest" description="Disordered" evidence="6">
    <location>
        <begin position="1"/>
        <end position="43"/>
    </location>
</feature>
<evidence type="ECO:0000313" key="9">
    <source>
        <dbReference type="Proteomes" id="UP000236161"/>
    </source>
</evidence>
<dbReference type="InterPro" id="IPR036259">
    <property type="entry name" value="MFS_trans_sf"/>
</dbReference>
<dbReference type="Pfam" id="PF00854">
    <property type="entry name" value="PTR2"/>
    <property type="match status" value="1"/>
</dbReference>
<reference evidence="8 9" key="1">
    <citation type="journal article" date="2017" name="Nature">
        <title>The Apostasia genome and the evolution of orchids.</title>
        <authorList>
            <person name="Zhang G.Q."/>
            <person name="Liu K.W."/>
            <person name="Li Z."/>
            <person name="Lohaus R."/>
            <person name="Hsiao Y.Y."/>
            <person name="Niu S.C."/>
            <person name="Wang J.Y."/>
            <person name="Lin Y.C."/>
            <person name="Xu Q."/>
            <person name="Chen L.J."/>
            <person name="Yoshida K."/>
            <person name="Fujiwara S."/>
            <person name="Wang Z.W."/>
            <person name="Zhang Y.Q."/>
            <person name="Mitsuda N."/>
            <person name="Wang M."/>
            <person name="Liu G.H."/>
            <person name="Pecoraro L."/>
            <person name="Huang H.X."/>
            <person name="Xiao X.J."/>
            <person name="Lin M."/>
            <person name="Wu X.Y."/>
            <person name="Wu W.L."/>
            <person name="Chen Y.Y."/>
            <person name="Chang S.B."/>
            <person name="Sakamoto S."/>
            <person name="Ohme-Takagi M."/>
            <person name="Yagi M."/>
            <person name="Zeng S.J."/>
            <person name="Shen C.Y."/>
            <person name="Yeh C.M."/>
            <person name="Luo Y.B."/>
            <person name="Tsai W.C."/>
            <person name="Van de Peer Y."/>
            <person name="Liu Z.J."/>
        </authorList>
    </citation>
    <scope>NUCLEOTIDE SEQUENCE [LARGE SCALE GENOMIC DNA]</scope>
    <source>
        <strain evidence="9">cv. Shenzhen</strain>
        <tissue evidence="8">Stem</tissue>
    </source>
</reference>
<dbReference type="CDD" id="cd17416">
    <property type="entry name" value="MFS_NPF1_2"/>
    <property type="match status" value="1"/>
</dbReference>
<keyword evidence="5 7" id="KW-0472">Membrane</keyword>
<proteinExistence type="inferred from homology"/>
<evidence type="ECO:0000256" key="6">
    <source>
        <dbReference type="SAM" id="MobiDB-lite"/>
    </source>
</evidence>
<sequence length="606" mass="66608">MATKAQVPEKGENGAPPEKQQTATKEERKDAGEEEGTDSPEVIKHRGWQAMPYVIGNETFEKLGTLGTSSNLLVYLTTVFHMNGVTAATLLQIFNGTTNLAPLLGAFLSDTYLGRYVTIGFASVASLVGMIVLTLTAAIPILHPPSCTSGETCVGPSPVQLSFLFLSFAFLFIGAGGIRPCNLAFGADQFDPRTESGRRGINSFFNWYYFTLTIAMMVSSTVIIYLQSNVSWTLGLAIPAFLMFLSCVFFFVGTNIYVKVKPEGSPFASVARVLVAAYKKRKLDIFNDGVSVFDPPPEGRSTVMRSKLPRTDQFRWLDRASIITSSEELNADGQPSDPWRLCSTQNVEEVKCIARILPVWSAGTIYYIALTQQSTYVVFQALQSDRRLPGTSFQIPAGSFSVFNMLALTIWLPIYDRFVVPRLQRITKTEGGITVLQRMGVGIVVSIAAQLVAALVEEKRRDDAVKGTSSMSGLWLIPQLMLCGLSEAFNVIGQVEFYYKQFPENMRSVGGAFFFCGLAISSYLSSLIVTIVHQTTGGDGKENWLAGDLNKGRLDLFYYLNAGISMVNFGYFLVCARWYRYKDFNAGGAQEMALMEGKKSGEAFSV</sequence>
<dbReference type="OrthoDB" id="8904098at2759"/>
<dbReference type="PANTHER" id="PTHR11654">
    <property type="entry name" value="OLIGOPEPTIDE TRANSPORTER-RELATED"/>
    <property type="match status" value="1"/>
</dbReference>
<feature type="transmembrane region" description="Helical" evidence="7">
    <location>
        <begin position="116"/>
        <end position="143"/>
    </location>
</feature>
<comment type="similarity">
    <text evidence="2">Belongs to the major facilitator superfamily. Proton-dependent oligopeptide transporter (POT/PTR) (TC 2.A.17) family.</text>
</comment>
<feature type="transmembrane region" description="Helical" evidence="7">
    <location>
        <begin position="435"/>
        <end position="456"/>
    </location>
</feature>
<feature type="transmembrane region" description="Helical" evidence="7">
    <location>
        <begin position="206"/>
        <end position="226"/>
    </location>
</feature>
<keyword evidence="9" id="KW-1185">Reference proteome</keyword>
<evidence type="ECO:0000256" key="3">
    <source>
        <dbReference type="ARBA" id="ARBA00022692"/>
    </source>
</evidence>